<comment type="caution">
    <text evidence="2">The sequence shown here is derived from an EMBL/GenBank/DDBJ whole genome shotgun (WGS) entry which is preliminary data.</text>
</comment>
<accession>A0A8H4XC34</accession>
<sequence length="183" mass="20176">MTRWDELLAKAGLESREQLDWLYQHHLKARSEMPKKDLAELRENYAKETSRGARENAPIDMPLCDEPTPKRRRIKVASKYSANAVGQGQELEQGQSDIAALTAAADAADESYEDVDSKILSQRSVVKSHGSEGSFVVDNSGSAASEASFHGQSESDDTISVEEVEDEVSDMKVDEAIDTEIDE</sequence>
<dbReference type="EMBL" id="JABEYC010001074">
    <property type="protein sequence ID" value="KAF4969663.1"/>
    <property type="molecule type" value="Genomic_DNA"/>
</dbReference>
<name>A0A8H4XC34_9HYPO</name>
<organism evidence="2 3">
    <name type="scientific">Fusarium zealandicum</name>
    <dbReference type="NCBI Taxonomy" id="1053134"/>
    <lineage>
        <taxon>Eukaryota</taxon>
        <taxon>Fungi</taxon>
        <taxon>Dikarya</taxon>
        <taxon>Ascomycota</taxon>
        <taxon>Pezizomycotina</taxon>
        <taxon>Sordariomycetes</taxon>
        <taxon>Hypocreomycetidae</taxon>
        <taxon>Hypocreales</taxon>
        <taxon>Nectriaceae</taxon>
        <taxon>Fusarium</taxon>
        <taxon>Fusarium staphyleae species complex</taxon>
    </lineage>
</organism>
<evidence type="ECO:0000313" key="2">
    <source>
        <dbReference type="EMBL" id="KAF4969663.1"/>
    </source>
</evidence>
<feature type="region of interest" description="Disordered" evidence="1">
    <location>
        <begin position="131"/>
        <end position="183"/>
    </location>
</feature>
<dbReference type="Proteomes" id="UP000635477">
    <property type="component" value="Unassembled WGS sequence"/>
</dbReference>
<feature type="compositionally biased region" description="Acidic residues" evidence="1">
    <location>
        <begin position="154"/>
        <end position="168"/>
    </location>
</feature>
<proteinExistence type="predicted"/>
<reference evidence="2" key="2">
    <citation type="submission" date="2020-05" db="EMBL/GenBank/DDBJ databases">
        <authorList>
            <person name="Kim H.-S."/>
            <person name="Proctor R.H."/>
            <person name="Brown D.W."/>
        </authorList>
    </citation>
    <scope>NUCLEOTIDE SEQUENCE</scope>
    <source>
        <strain evidence="2">NRRL 22465</strain>
    </source>
</reference>
<keyword evidence="3" id="KW-1185">Reference proteome</keyword>
<evidence type="ECO:0000256" key="1">
    <source>
        <dbReference type="SAM" id="MobiDB-lite"/>
    </source>
</evidence>
<gene>
    <name evidence="2" type="ORF">FZEAL_10201</name>
</gene>
<dbReference type="AlphaFoldDB" id="A0A8H4XC34"/>
<evidence type="ECO:0000313" key="3">
    <source>
        <dbReference type="Proteomes" id="UP000635477"/>
    </source>
</evidence>
<protein>
    <submittedName>
        <fullName evidence="2">Uncharacterized protein</fullName>
    </submittedName>
</protein>
<reference evidence="2" key="1">
    <citation type="journal article" date="2020" name="BMC Genomics">
        <title>Correction to: Identification and distribution of gene clusters required for synthesis of sphingolipid metabolism inhibitors in diverse species of the filamentous fungus Fusarium.</title>
        <authorList>
            <person name="Kim H.S."/>
            <person name="Lohmar J.M."/>
            <person name="Busman M."/>
            <person name="Brown D.W."/>
            <person name="Naumann T.A."/>
            <person name="Divon H.H."/>
            <person name="Lysoe E."/>
            <person name="Uhlig S."/>
            <person name="Proctor R.H."/>
        </authorList>
    </citation>
    <scope>NUCLEOTIDE SEQUENCE</scope>
    <source>
        <strain evidence="2">NRRL 22465</strain>
    </source>
</reference>
<feature type="region of interest" description="Disordered" evidence="1">
    <location>
        <begin position="46"/>
        <end position="70"/>
    </location>
</feature>